<evidence type="ECO:0000313" key="3">
    <source>
        <dbReference type="Proteomes" id="UP001063782"/>
    </source>
</evidence>
<evidence type="ECO:0000313" key="2">
    <source>
        <dbReference type="EMBL" id="UXZ04809.1"/>
    </source>
</evidence>
<organism evidence="2 3">
    <name type="scientific">Moraxella nasicaprae</name>
    <dbReference type="NCBI Taxonomy" id="2904122"/>
    <lineage>
        <taxon>Bacteria</taxon>
        <taxon>Pseudomonadati</taxon>
        <taxon>Pseudomonadota</taxon>
        <taxon>Gammaproteobacteria</taxon>
        <taxon>Moraxellales</taxon>
        <taxon>Moraxellaceae</taxon>
        <taxon>Moraxella</taxon>
    </lineage>
</organism>
<keyword evidence="1" id="KW-1133">Transmembrane helix</keyword>
<gene>
    <name evidence="2" type="ORF">LU297_09655</name>
</gene>
<sequence>MEKNEKIAYNKLISRKNTMLFAFPPIGLFAWVYFAYFFDVTNPVIMIVIGVVISGLADAWFRKINICPFCKNPFFLQRKDGTRDISFNIFTQTKCINCGKPDNGNKPNKSKDCI</sequence>
<protein>
    <recommendedName>
        <fullName evidence="4">CXXC-20-CXXC protein</fullName>
    </recommendedName>
</protein>
<evidence type="ECO:0008006" key="4">
    <source>
        <dbReference type="Google" id="ProtNLM"/>
    </source>
</evidence>
<accession>A0ABY6F3Y4</accession>
<keyword evidence="3" id="KW-1185">Reference proteome</keyword>
<name>A0ABY6F3Y4_9GAMM</name>
<feature type="transmembrane region" description="Helical" evidence="1">
    <location>
        <begin position="20"/>
        <end position="38"/>
    </location>
</feature>
<reference evidence="2" key="1">
    <citation type="submission" date="2021-12" db="EMBL/GenBank/DDBJ databases">
        <title>taxonomy of Moraxella sp. ZY201224.</title>
        <authorList>
            <person name="Li F."/>
        </authorList>
    </citation>
    <scope>NUCLEOTIDE SEQUENCE</scope>
    <source>
        <strain evidence="2">ZY201224</strain>
    </source>
</reference>
<feature type="transmembrane region" description="Helical" evidence="1">
    <location>
        <begin position="44"/>
        <end position="61"/>
    </location>
</feature>
<dbReference type="EMBL" id="CP089977">
    <property type="protein sequence ID" value="UXZ04809.1"/>
    <property type="molecule type" value="Genomic_DNA"/>
</dbReference>
<dbReference type="Proteomes" id="UP001063782">
    <property type="component" value="Chromosome"/>
</dbReference>
<evidence type="ECO:0000256" key="1">
    <source>
        <dbReference type="SAM" id="Phobius"/>
    </source>
</evidence>
<dbReference type="RefSeq" id="WP_263076304.1">
    <property type="nucleotide sequence ID" value="NZ_CP089977.1"/>
</dbReference>
<keyword evidence="1" id="KW-0812">Transmembrane</keyword>
<keyword evidence="1" id="KW-0472">Membrane</keyword>
<proteinExistence type="predicted"/>